<keyword evidence="2" id="KW-1185">Reference proteome</keyword>
<organism evidence="1 2">
    <name type="scientific">Campylobacter sputorum subsp. sputorum</name>
    <dbReference type="NCBI Taxonomy" id="32024"/>
    <lineage>
        <taxon>Bacteria</taxon>
        <taxon>Pseudomonadati</taxon>
        <taxon>Campylobacterota</taxon>
        <taxon>Epsilonproteobacteria</taxon>
        <taxon>Campylobacterales</taxon>
        <taxon>Campylobacteraceae</taxon>
        <taxon>Campylobacter</taxon>
    </lineage>
</organism>
<dbReference type="GeneID" id="93090094"/>
<accession>A0A381DKK2</accession>
<reference evidence="1 2" key="1">
    <citation type="submission" date="2018-06" db="EMBL/GenBank/DDBJ databases">
        <authorList>
            <consortium name="Pathogen Informatics"/>
            <person name="Doyle S."/>
        </authorList>
    </citation>
    <scope>NUCLEOTIDE SEQUENCE [LARGE SCALE GENOMIC DNA]</scope>
    <source>
        <strain evidence="1 2">NCTC12475</strain>
    </source>
</reference>
<protein>
    <recommendedName>
        <fullName evidence="3">Lipoprotein</fullName>
    </recommendedName>
</protein>
<dbReference type="AlphaFoldDB" id="A0A381DKK2"/>
<name>A0A381DKK2_9BACT</name>
<dbReference type="RefSeq" id="WP_089181988.1">
    <property type="nucleotide sequence ID" value="NZ_CP043427.1"/>
</dbReference>
<dbReference type="EMBL" id="UFVD01000001">
    <property type="protein sequence ID" value="SUX11232.1"/>
    <property type="molecule type" value="Genomic_DNA"/>
</dbReference>
<evidence type="ECO:0000313" key="2">
    <source>
        <dbReference type="Proteomes" id="UP000254920"/>
    </source>
</evidence>
<dbReference type="OrthoDB" id="6693762at2"/>
<gene>
    <name evidence="1" type="ORF">NCTC12475_01448</name>
</gene>
<dbReference type="STRING" id="32024.GCA_000788295_01524"/>
<evidence type="ECO:0000313" key="1">
    <source>
        <dbReference type="EMBL" id="SUX11232.1"/>
    </source>
</evidence>
<evidence type="ECO:0008006" key="3">
    <source>
        <dbReference type="Google" id="ProtNLM"/>
    </source>
</evidence>
<sequence>MLRNVLLATGLAALLAGCSATNKSEPTGDPVVIADNVQVSVFVDKNGGVYTVNTTDNYETAKFTDAAGKIFTLERQPSANGIRLVDGDTEVFFTDVDAFITVNGKEIPVTKKNKF</sequence>
<proteinExistence type="predicted"/>
<dbReference type="Proteomes" id="UP000254920">
    <property type="component" value="Unassembled WGS sequence"/>
</dbReference>
<dbReference type="PROSITE" id="PS51257">
    <property type="entry name" value="PROKAR_LIPOPROTEIN"/>
    <property type="match status" value="1"/>
</dbReference>